<keyword evidence="3" id="KW-1185">Reference proteome</keyword>
<dbReference type="OrthoDB" id="7847400at2"/>
<proteinExistence type="predicted"/>
<comment type="caution">
    <text evidence="2">The sequence shown here is derived from an EMBL/GenBank/DDBJ whole genome shotgun (WGS) entry which is preliminary data.</text>
</comment>
<reference evidence="2 3" key="2">
    <citation type="submission" date="2012-06" db="EMBL/GenBank/DDBJ databases">
        <authorList>
            <person name="Fiebig A."/>
        </authorList>
    </citation>
    <scope>NUCLEOTIDE SEQUENCE [LARGE SCALE GENOMIC DNA]</scope>
    <source>
        <strain evidence="2 3">DFL-43</strain>
    </source>
</reference>
<dbReference type="RefSeq" id="WP_007195877.1">
    <property type="nucleotide sequence ID" value="NZ_CM002917.1"/>
</dbReference>
<dbReference type="HOGENOM" id="CLU_122346_1_0_5"/>
<dbReference type="eggNOG" id="ENOG5032TD2">
    <property type="taxonomic scope" value="Bacteria"/>
</dbReference>
<feature type="region of interest" description="Disordered" evidence="1">
    <location>
        <begin position="152"/>
        <end position="185"/>
    </location>
</feature>
<evidence type="ECO:0000313" key="3">
    <source>
        <dbReference type="Proteomes" id="UP000004291"/>
    </source>
</evidence>
<evidence type="ECO:0000256" key="1">
    <source>
        <dbReference type="SAM" id="MobiDB-lite"/>
    </source>
</evidence>
<dbReference type="Proteomes" id="UP000004291">
    <property type="component" value="Chromosome"/>
</dbReference>
<gene>
    <name evidence="2" type="ORF">HPDFL43_00425</name>
</gene>
<evidence type="ECO:0000313" key="2">
    <source>
        <dbReference type="EMBL" id="EDQ34616.1"/>
    </source>
</evidence>
<organism evidence="2 3">
    <name type="scientific">Hoeflea phototrophica (strain DSM 17068 / NCIMB 14078 / DFL-43)</name>
    <dbReference type="NCBI Taxonomy" id="411684"/>
    <lineage>
        <taxon>Bacteria</taxon>
        <taxon>Pseudomonadati</taxon>
        <taxon>Pseudomonadota</taxon>
        <taxon>Alphaproteobacteria</taxon>
        <taxon>Hyphomicrobiales</taxon>
        <taxon>Rhizobiaceae</taxon>
        <taxon>Hoeflea</taxon>
    </lineage>
</organism>
<dbReference type="STRING" id="411684.HPDFL43_00425"/>
<name>A9CYR0_HOEPD</name>
<dbReference type="AlphaFoldDB" id="A9CYR0"/>
<sequence>MIKLLITGVWISVVALASVYFSVQMANTPEDEEPVPALFGGLETIRGDVTSIPVISGGRVTGYFLTRLSYTIDPSKAALMTIPVKDLVTDALYTSLVGDNLIDFPNMKRFDLEGFKAHIRDSINERLGDKVFHDVLVEQIDYLSKEDIRSNMGGGGNLNIKEGDPVGSEGKPASKPAEAGAAPSQ</sequence>
<accession>A9CYR0</accession>
<dbReference type="EMBL" id="ABIA03000002">
    <property type="protein sequence ID" value="EDQ34616.1"/>
    <property type="molecule type" value="Genomic_DNA"/>
</dbReference>
<protein>
    <submittedName>
        <fullName evidence="2">Uncharacterized protein</fullName>
    </submittedName>
</protein>
<reference evidence="2 3" key="1">
    <citation type="submission" date="2007-10" db="EMBL/GenBank/DDBJ databases">
        <authorList>
            <person name="Wagner-Dobler I."/>
            <person name="Ferriera S."/>
            <person name="Johnson J."/>
            <person name="Kravitz S."/>
            <person name="Beeson K."/>
            <person name="Sutton G."/>
            <person name="Rogers Y.-H."/>
            <person name="Friedman R."/>
            <person name="Frazier M."/>
            <person name="Venter J.C."/>
        </authorList>
    </citation>
    <scope>NUCLEOTIDE SEQUENCE [LARGE SCALE GENOMIC DNA]</scope>
    <source>
        <strain evidence="2 3">DFL-43</strain>
    </source>
</reference>